<gene>
    <name evidence="3" type="ORF">ACFSFW_19355</name>
</gene>
<dbReference type="Proteomes" id="UP001597227">
    <property type="component" value="Unassembled WGS sequence"/>
</dbReference>
<dbReference type="PROSITE" id="PS50994">
    <property type="entry name" value="INTEGRASE"/>
    <property type="match status" value="1"/>
</dbReference>
<organism evidence="3 4">
    <name type="scientific">Fredinandcohnia salidurans</name>
    <dbReference type="NCBI Taxonomy" id="2595041"/>
    <lineage>
        <taxon>Bacteria</taxon>
        <taxon>Bacillati</taxon>
        <taxon>Bacillota</taxon>
        <taxon>Bacilli</taxon>
        <taxon>Bacillales</taxon>
        <taxon>Bacillaceae</taxon>
        <taxon>Fredinandcohnia</taxon>
    </lineage>
</organism>
<dbReference type="Gene3D" id="3.30.420.10">
    <property type="entry name" value="Ribonuclease H-like superfamily/Ribonuclease H"/>
    <property type="match status" value="1"/>
</dbReference>
<feature type="domain" description="Integrase catalytic" evidence="2">
    <location>
        <begin position="286"/>
        <end position="490"/>
    </location>
</feature>
<protein>
    <recommendedName>
        <fullName evidence="2">Integrase catalytic domain-containing protein</fullName>
    </recommendedName>
</protein>
<dbReference type="InterPro" id="IPR036397">
    <property type="entry name" value="RNaseH_sf"/>
</dbReference>
<dbReference type="InterPro" id="IPR001584">
    <property type="entry name" value="Integrase_cat-core"/>
</dbReference>
<evidence type="ECO:0000313" key="4">
    <source>
        <dbReference type="Proteomes" id="UP001597227"/>
    </source>
</evidence>
<dbReference type="SUPFAM" id="SSF53098">
    <property type="entry name" value="Ribonuclease H-like"/>
    <property type="match status" value="1"/>
</dbReference>
<reference evidence="4" key="1">
    <citation type="journal article" date="2019" name="Int. J. Syst. Evol. Microbiol.">
        <title>The Global Catalogue of Microorganisms (GCM) 10K type strain sequencing project: providing services to taxonomists for standard genome sequencing and annotation.</title>
        <authorList>
            <consortium name="The Broad Institute Genomics Platform"/>
            <consortium name="The Broad Institute Genome Sequencing Center for Infectious Disease"/>
            <person name="Wu L."/>
            <person name="Ma J."/>
        </authorList>
    </citation>
    <scope>NUCLEOTIDE SEQUENCE [LARGE SCALE GENOMIC DNA]</scope>
    <source>
        <strain evidence="4">CCUG 15531</strain>
    </source>
</reference>
<sequence>MSIFVNNIFQTMDDEAKLLDCERVLWIDREKDAAVTISIIDKKGLPNLKVLSTLEREEKEGKILKLEYDPYSKFMVPEEKLSEKEIKIRDNAWVCIKDIVELEPNIYDPKERYQLIKELCEKTGKGKKFIYKYLRYYWTGGKMVNALLPRFRKCGGRGKKKNPKEKMGRSRMITDVNPEFKGVIVTEGMRKIFDEYIRKVYLKVNRRDSVKYTYIVMLKERFGIKTEIRNGVEIPIIPPDYLLPSIDQLRYHIRANYKHKTKLIAREGEVSFNRDFRPLLGSETRKATGPGEIFEVDATIADVYLVSSDDSNQIIGRPVVYIVIDVFTHMIVGLYVGFEGPSWQGVMMAIENTVMNKVEFCAQYDVPIEEEDWPCHHMPEAFFADRGEMESKSADSLGNSLGIKLKNAPPYRADAKGLVETQFNILNTTLQSWMPGAVKKEYKKRGGPKYVLDAKLTLKDFTKMIIEMILHRNNYHHMEHYPLDKAMSKDKVLPIAKNIWNWGLAHNHFLKEVHPDIVRLNVLPEAKVTANREGIYFEGMYFGSRELEKQGWFVKGESIKTIIAYDRRCMNFVYIKTEDGKGFIKCHLLDKSSRFKDLSLEEVKMLRYEEKIASKLYVSSQLQEEVSLHTKLEAIKNRAETRFNENKDNSISDTKRQSGIKIRQKGERDQLRKVQSFELGKSVPTEEPAMSESNVIEIYKPKSKLSFLSRLKGGEKSNG</sequence>
<evidence type="ECO:0000259" key="2">
    <source>
        <dbReference type="PROSITE" id="PS50994"/>
    </source>
</evidence>
<accession>A0ABW4MSZ4</accession>
<feature type="region of interest" description="Disordered" evidence="1">
    <location>
        <begin position="643"/>
        <end position="694"/>
    </location>
</feature>
<feature type="compositionally biased region" description="Basic and acidic residues" evidence="1">
    <location>
        <begin position="643"/>
        <end position="656"/>
    </location>
</feature>
<dbReference type="RefSeq" id="WP_388040629.1">
    <property type="nucleotide sequence ID" value="NZ_JBHUEK010000028.1"/>
</dbReference>
<dbReference type="EMBL" id="JBHUEK010000028">
    <property type="protein sequence ID" value="MFD1780814.1"/>
    <property type="molecule type" value="Genomic_DNA"/>
</dbReference>
<evidence type="ECO:0000313" key="3">
    <source>
        <dbReference type="EMBL" id="MFD1780814.1"/>
    </source>
</evidence>
<name>A0ABW4MSZ4_9BACI</name>
<dbReference type="InterPro" id="IPR012337">
    <property type="entry name" value="RNaseH-like_sf"/>
</dbReference>
<comment type="caution">
    <text evidence="3">The sequence shown here is derived from an EMBL/GenBank/DDBJ whole genome shotgun (WGS) entry which is preliminary data.</text>
</comment>
<keyword evidence="4" id="KW-1185">Reference proteome</keyword>
<proteinExistence type="predicted"/>
<evidence type="ECO:0000256" key="1">
    <source>
        <dbReference type="SAM" id="MobiDB-lite"/>
    </source>
</evidence>